<keyword evidence="2" id="KW-0732">Signal</keyword>
<dbReference type="InterPro" id="IPR050902">
    <property type="entry name" value="ABC_Transporter_SBP"/>
</dbReference>
<dbReference type="InterPro" id="IPR054828">
    <property type="entry name" value="Vit_B12_bind_prot"/>
</dbReference>
<dbReference type="NCBIfam" id="NF038402">
    <property type="entry name" value="TroA_like"/>
    <property type="match status" value="1"/>
</dbReference>
<evidence type="ECO:0000259" key="3">
    <source>
        <dbReference type="Pfam" id="PF01497"/>
    </source>
</evidence>
<comment type="similarity">
    <text evidence="1">Belongs to the bacterial solute-binding protein 8 family.</text>
</comment>
<dbReference type="EMBL" id="VJZA01000068">
    <property type="protein sequence ID" value="TVT18002.1"/>
    <property type="molecule type" value="Genomic_DNA"/>
</dbReference>
<dbReference type="Gene3D" id="3.40.50.1980">
    <property type="entry name" value="Nitrogenase molybdenum iron protein domain"/>
    <property type="match status" value="2"/>
</dbReference>
<dbReference type="RefSeq" id="WP_144643143.1">
    <property type="nucleotide sequence ID" value="NZ_BNAX01000019.1"/>
</dbReference>
<accession>A0A558A169</accession>
<gene>
    <name evidence="4" type="ORF">FNH06_29210</name>
</gene>
<dbReference type="AlphaFoldDB" id="A0A558A169"/>
<dbReference type="PANTHER" id="PTHR30535:SF35">
    <property type="entry name" value="PERIPLASMIC BINDING PROTEIN"/>
    <property type="match status" value="1"/>
</dbReference>
<dbReference type="SUPFAM" id="SSF53807">
    <property type="entry name" value="Helical backbone' metal receptor"/>
    <property type="match status" value="1"/>
</dbReference>
<dbReference type="InterPro" id="IPR002491">
    <property type="entry name" value="ABC_transptr_periplasmic_BD"/>
</dbReference>
<dbReference type="PANTHER" id="PTHR30535">
    <property type="entry name" value="VITAMIN B12-BINDING PROTEIN"/>
    <property type="match status" value="1"/>
</dbReference>
<keyword evidence="5" id="KW-1185">Reference proteome</keyword>
<comment type="caution">
    <text evidence="4">The sequence shown here is derived from an EMBL/GenBank/DDBJ whole genome shotgun (WGS) entry which is preliminary data.</text>
</comment>
<evidence type="ECO:0000256" key="1">
    <source>
        <dbReference type="ARBA" id="ARBA00008814"/>
    </source>
</evidence>
<evidence type="ECO:0000313" key="4">
    <source>
        <dbReference type="EMBL" id="TVT18002.1"/>
    </source>
</evidence>
<dbReference type="Pfam" id="PF01497">
    <property type="entry name" value="Peripla_BP_2"/>
    <property type="match status" value="1"/>
</dbReference>
<evidence type="ECO:0000256" key="2">
    <source>
        <dbReference type="ARBA" id="ARBA00022729"/>
    </source>
</evidence>
<name>A0A558A169_9PSEU</name>
<dbReference type="OrthoDB" id="9816357at2"/>
<organism evidence="4 5">
    <name type="scientific">Amycolatopsis acidiphila</name>
    <dbReference type="NCBI Taxonomy" id="715473"/>
    <lineage>
        <taxon>Bacteria</taxon>
        <taxon>Bacillati</taxon>
        <taxon>Actinomycetota</taxon>
        <taxon>Actinomycetes</taxon>
        <taxon>Pseudonocardiales</taxon>
        <taxon>Pseudonocardiaceae</taxon>
        <taxon>Amycolatopsis</taxon>
    </lineage>
</organism>
<dbReference type="Proteomes" id="UP000318578">
    <property type="component" value="Unassembled WGS sequence"/>
</dbReference>
<feature type="domain" description="Fe/B12 periplasmic-binding" evidence="3">
    <location>
        <begin position="35"/>
        <end position="190"/>
    </location>
</feature>
<sequence>MTLFDDLGEDVPLRGVPRRVVSLVPSLTEALETTVPGVVVGATDYCTHPATLDVPRVGGSKYPKVDRVLDLRPDLVLANSEENRPEDVERLRANGFPVWVTEAPATVPHALASLRRVLTQAFEADEPEWLVRAEELWREMPPVRRRAVVPVWRKPWVILGRDTFGGDVLRRLGVSTVYGGHADRYPRPKLDELRSWFAEGLADLLVLPDEPYLFTAEDGPEAFPGVAHVLVSGRYLTWYGPSLVEAHRELGRLR</sequence>
<evidence type="ECO:0000313" key="5">
    <source>
        <dbReference type="Proteomes" id="UP000318578"/>
    </source>
</evidence>
<protein>
    <submittedName>
        <fullName evidence="4">Cobalamin-binding protein</fullName>
    </submittedName>
</protein>
<proteinExistence type="inferred from homology"/>
<reference evidence="4 5" key="1">
    <citation type="submission" date="2019-07" db="EMBL/GenBank/DDBJ databases">
        <title>New species of Amycolatopsis and Streptomyces.</title>
        <authorList>
            <person name="Duangmal K."/>
            <person name="Teo W.F.A."/>
            <person name="Lipun K."/>
        </authorList>
    </citation>
    <scope>NUCLEOTIDE SEQUENCE [LARGE SCALE GENOMIC DNA]</scope>
    <source>
        <strain evidence="4 5">JCM 30562</strain>
    </source>
</reference>